<evidence type="ECO:0000256" key="2">
    <source>
        <dbReference type="ARBA" id="ARBA00022475"/>
    </source>
</evidence>
<keyword evidence="10" id="KW-0479">Metal-binding</keyword>
<comment type="subcellular location">
    <subcellularLocation>
        <location evidence="1 10">Cell membrane</location>
        <topology evidence="1 10">Multi-pass membrane protein</topology>
    </subcellularLocation>
</comment>
<evidence type="ECO:0000313" key="12">
    <source>
        <dbReference type="Proteomes" id="UP000221961"/>
    </source>
</evidence>
<evidence type="ECO:0000256" key="8">
    <source>
        <dbReference type="ARBA" id="ARBA00035585"/>
    </source>
</evidence>
<dbReference type="EMBL" id="CP023778">
    <property type="protein sequence ID" value="ATL72328.1"/>
    <property type="molecule type" value="Genomic_DNA"/>
</dbReference>
<feature type="binding site" evidence="10">
    <location>
        <position position="81"/>
    </location>
    <ligand>
        <name>Na(+)</name>
        <dbReference type="ChEBI" id="CHEBI:29101"/>
        <note>structural</note>
    </ligand>
</feature>
<keyword evidence="2 10" id="KW-1003">Cell membrane</keyword>
<evidence type="ECO:0000256" key="1">
    <source>
        <dbReference type="ARBA" id="ARBA00004651"/>
    </source>
</evidence>
<dbReference type="InterPro" id="IPR003691">
    <property type="entry name" value="FluC"/>
</dbReference>
<evidence type="ECO:0000256" key="7">
    <source>
        <dbReference type="ARBA" id="ARBA00035120"/>
    </source>
</evidence>
<comment type="similarity">
    <text evidence="7 10">Belongs to the fluoride channel Fluc/FEX (TC 1.A.43) family.</text>
</comment>
<dbReference type="PANTHER" id="PTHR28259">
    <property type="entry name" value="FLUORIDE EXPORT PROTEIN 1-RELATED"/>
    <property type="match status" value="1"/>
</dbReference>
<evidence type="ECO:0000256" key="4">
    <source>
        <dbReference type="ARBA" id="ARBA00022989"/>
    </source>
</evidence>
<keyword evidence="10" id="KW-0406">Ion transport</keyword>
<dbReference type="HAMAP" id="MF_00454">
    <property type="entry name" value="FluC"/>
    <property type="match status" value="1"/>
</dbReference>
<keyword evidence="6 10" id="KW-0407">Ion channel</keyword>
<proteinExistence type="inferred from homology"/>
<comment type="function">
    <text evidence="9 10">Fluoride-specific ion channel. Important for reducing fluoride concentration in the cell, thus reducing its toxicity.</text>
</comment>
<dbReference type="KEGG" id="ntp:CRH09_34280"/>
<dbReference type="Proteomes" id="UP000221961">
    <property type="component" value="Chromosome"/>
</dbReference>
<dbReference type="RefSeq" id="WP_098699139.1">
    <property type="nucleotide sequence ID" value="NZ_CP023778.1"/>
</dbReference>
<evidence type="ECO:0000256" key="9">
    <source>
        <dbReference type="ARBA" id="ARBA00049940"/>
    </source>
</evidence>
<dbReference type="GO" id="GO:0046872">
    <property type="term" value="F:metal ion binding"/>
    <property type="evidence" value="ECO:0007669"/>
    <property type="project" value="UniProtKB-KW"/>
</dbReference>
<dbReference type="GeneID" id="88362335"/>
<dbReference type="GO" id="GO:0062054">
    <property type="term" value="F:fluoride channel activity"/>
    <property type="evidence" value="ECO:0007669"/>
    <property type="project" value="UniProtKB-UniRule"/>
</dbReference>
<comment type="activity regulation">
    <text evidence="10">Na(+) is not transported, but it plays an essential structural role and its presence is essential for fluoride channel function.</text>
</comment>
<feature type="binding site" evidence="10">
    <location>
        <position position="78"/>
    </location>
    <ligand>
        <name>Na(+)</name>
        <dbReference type="ChEBI" id="CHEBI:29101"/>
        <note>structural</note>
    </ligand>
</feature>
<reference evidence="11 12" key="1">
    <citation type="submission" date="2017-10" db="EMBL/GenBank/DDBJ databases">
        <title>Comparative genomics between pathogenic Norcardia.</title>
        <authorList>
            <person name="Zeng L."/>
        </authorList>
    </citation>
    <scope>NUCLEOTIDE SEQUENCE [LARGE SCALE GENOMIC DNA]</scope>
    <source>
        <strain evidence="11 12">NC_YFY_NT001</strain>
    </source>
</reference>
<dbReference type="Pfam" id="PF02537">
    <property type="entry name" value="CRCB"/>
    <property type="match status" value="1"/>
</dbReference>
<evidence type="ECO:0000313" key="11">
    <source>
        <dbReference type="EMBL" id="ATL72328.1"/>
    </source>
</evidence>
<keyword evidence="10" id="KW-0915">Sodium</keyword>
<dbReference type="GO" id="GO:0140114">
    <property type="term" value="P:cellular detoxification of fluoride"/>
    <property type="evidence" value="ECO:0007669"/>
    <property type="project" value="UniProtKB-UniRule"/>
</dbReference>
<evidence type="ECO:0000256" key="10">
    <source>
        <dbReference type="HAMAP-Rule" id="MF_00454"/>
    </source>
</evidence>
<comment type="catalytic activity">
    <reaction evidence="8">
        <text>fluoride(in) = fluoride(out)</text>
        <dbReference type="Rhea" id="RHEA:76159"/>
        <dbReference type="ChEBI" id="CHEBI:17051"/>
    </reaction>
    <physiologicalReaction direction="left-to-right" evidence="8">
        <dbReference type="Rhea" id="RHEA:76160"/>
    </physiologicalReaction>
</comment>
<sequence>MRTPGAVLLAVSLGGAVGALGRYGLTLCWPAPSGGFPWVVFTINVTGSFLIGMLMIVITEIRTAHPLVRPFLGVGVLGGFTTFSTYANDIRALLRPETVATALGYAVATPVCALLAALLAVGVTRWIHRFARDRAHA</sequence>
<feature type="transmembrane region" description="Helical" evidence="10">
    <location>
        <begin position="35"/>
        <end position="58"/>
    </location>
</feature>
<evidence type="ECO:0000256" key="5">
    <source>
        <dbReference type="ARBA" id="ARBA00023136"/>
    </source>
</evidence>
<dbReference type="PANTHER" id="PTHR28259:SF1">
    <property type="entry name" value="FLUORIDE EXPORT PROTEIN 1-RELATED"/>
    <property type="match status" value="1"/>
</dbReference>
<dbReference type="AlphaFoldDB" id="A0A291RYJ1"/>
<keyword evidence="5 10" id="KW-0472">Membrane</keyword>
<protein>
    <recommendedName>
        <fullName evidence="10">Fluoride-specific ion channel FluC</fullName>
    </recommendedName>
</protein>
<keyword evidence="4 10" id="KW-1133">Transmembrane helix</keyword>
<evidence type="ECO:0000256" key="3">
    <source>
        <dbReference type="ARBA" id="ARBA00022692"/>
    </source>
</evidence>
<keyword evidence="10" id="KW-0813">Transport</keyword>
<gene>
    <name evidence="10" type="primary">fluC</name>
    <name evidence="10" type="synonym">crcB</name>
    <name evidence="11" type="ORF">CRH09_34280</name>
</gene>
<organism evidence="11 12">
    <name type="scientific">Nocardia terpenica</name>
    <dbReference type="NCBI Taxonomy" id="455432"/>
    <lineage>
        <taxon>Bacteria</taxon>
        <taxon>Bacillati</taxon>
        <taxon>Actinomycetota</taxon>
        <taxon>Actinomycetes</taxon>
        <taxon>Mycobacteriales</taxon>
        <taxon>Nocardiaceae</taxon>
        <taxon>Nocardia</taxon>
    </lineage>
</organism>
<name>A0A291RYJ1_9NOCA</name>
<feature type="transmembrane region" description="Helical" evidence="10">
    <location>
        <begin position="99"/>
        <end position="124"/>
    </location>
</feature>
<feature type="transmembrane region" description="Helical" evidence="10">
    <location>
        <begin position="70"/>
        <end position="87"/>
    </location>
</feature>
<accession>A0A291RYJ1</accession>
<dbReference type="GO" id="GO:0005886">
    <property type="term" value="C:plasma membrane"/>
    <property type="evidence" value="ECO:0007669"/>
    <property type="project" value="UniProtKB-SubCell"/>
</dbReference>
<evidence type="ECO:0000256" key="6">
    <source>
        <dbReference type="ARBA" id="ARBA00023303"/>
    </source>
</evidence>
<keyword evidence="3 10" id="KW-0812">Transmembrane</keyword>